<dbReference type="FunFam" id="4.10.240.10:FF:000013">
    <property type="entry name" value="C6 transcription factor, putative"/>
    <property type="match status" value="1"/>
</dbReference>
<gene>
    <name evidence="7" type="ORF">AB675_11136</name>
</gene>
<keyword evidence="2" id="KW-0238">DNA-binding</keyword>
<comment type="caution">
    <text evidence="7">The sequence shown here is derived from an EMBL/GenBank/DDBJ whole genome shotgun (WGS) entry which is preliminary data.</text>
</comment>
<keyword evidence="1" id="KW-0805">Transcription regulation</keyword>
<dbReference type="VEuPathDB" id="FungiDB:AB675_11136"/>
<dbReference type="GeneID" id="28731837"/>
<evidence type="ECO:0000256" key="5">
    <source>
        <dbReference type="SAM" id="MobiDB-lite"/>
    </source>
</evidence>
<dbReference type="SUPFAM" id="SSF57701">
    <property type="entry name" value="Zn2/Cys6 DNA-binding domain"/>
    <property type="match status" value="1"/>
</dbReference>
<feature type="domain" description="Zn(2)-C6 fungal-type" evidence="6">
    <location>
        <begin position="27"/>
        <end position="56"/>
    </location>
</feature>
<keyword evidence="4" id="KW-0539">Nucleus</keyword>
<dbReference type="GO" id="GO:0003677">
    <property type="term" value="F:DNA binding"/>
    <property type="evidence" value="ECO:0007669"/>
    <property type="project" value="UniProtKB-KW"/>
</dbReference>
<dbReference type="InterPro" id="IPR036864">
    <property type="entry name" value="Zn2-C6_fun-type_DNA-bd_sf"/>
</dbReference>
<dbReference type="Gene3D" id="4.10.240.10">
    <property type="entry name" value="Zn(2)-C6 fungal-type DNA-binding domain"/>
    <property type="match status" value="1"/>
</dbReference>
<evidence type="ECO:0000313" key="8">
    <source>
        <dbReference type="Proteomes" id="UP000038010"/>
    </source>
</evidence>
<evidence type="ECO:0000256" key="3">
    <source>
        <dbReference type="ARBA" id="ARBA00023163"/>
    </source>
</evidence>
<organism evidence="7 8">
    <name type="scientific">Cyphellophora attinorum</name>
    <dbReference type="NCBI Taxonomy" id="1664694"/>
    <lineage>
        <taxon>Eukaryota</taxon>
        <taxon>Fungi</taxon>
        <taxon>Dikarya</taxon>
        <taxon>Ascomycota</taxon>
        <taxon>Pezizomycotina</taxon>
        <taxon>Eurotiomycetes</taxon>
        <taxon>Chaetothyriomycetidae</taxon>
        <taxon>Chaetothyriales</taxon>
        <taxon>Cyphellophoraceae</taxon>
        <taxon>Cyphellophora</taxon>
    </lineage>
</organism>
<sequence length="288" mass="32035">MGGNMMTPPLEPSSPLDGGIRKRVCKACDRCRLKKSKCDGASPCSRCKADNAICVFGERKKSHDKVYPKGYVEMLENQQTQLVAGLQELYKRLQNGQGWSGTPLKETGSGVPLTHDILERLGALKQDGHHGSDLFEEDLNLLQQRLIANGAAMMQREGSHDGSSESAPSPASMHFQIPFSSQQFPPTPPNQSPYPQQVRAVMPPKSNTYPQPGAMPHSNLSWSASVPEYEEGMDFINHYDSPMMDSAMNFSQFTPQMMQDQAAINPFFTMKDWPAHEEMQRFVNPAMI</sequence>
<dbReference type="PROSITE" id="PS00463">
    <property type="entry name" value="ZN2_CY6_FUNGAL_1"/>
    <property type="match status" value="1"/>
</dbReference>
<dbReference type="SMART" id="SM00066">
    <property type="entry name" value="GAL4"/>
    <property type="match status" value="1"/>
</dbReference>
<dbReference type="PROSITE" id="PS50048">
    <property type="entry name" value="ZN2_CY6_FUNGAL_2"/>
    <property type="match status" value="1"/>
</dbReference>
<dbReference type="GO" id="GO:0008270">
    <property type="term" value="F:zinc ion binding"/>
    <property type="evidence" value="ECO:0007669"/>
    <property type="project" value="InterPro"/>
</dbReference>
<dbReference type="GO" id="GO:0000981">
    <property type="term" value="F:DNA-binding transcription factor activity, RNA polymerase II-specific"/>
    <property type="evidence" value="ECO:0007669"/>
    <property type="project" value="InterPro"/>
</dbReference>
<dbReference type="STRING" id="1664694.A0A0N0NII0"/>
<dbReference type="InterPro" id="IPR052783">
    <property type="entry name" value="Metabolic/Drug-Res_Regulator"/>
</dbReference>
<dbReference type="Proteomes" id="UP000038010">
    <property type="component" value="Unassembled WGS sequence"/>
</dbReference>
<evidence type="ECO:0000256" key="1">
    <source>
        <dbReference type="ARBA" id="ARBA00023015"/>
    </source>
</evidence>
<proteinExistence type="predicted"/>
<evidence type="ECO:0000313" key="7">
    <source>
        <dbReference type="EMBL" id="KPI35861.1"/>
    </source>
</evidence>
<dbReference type="Pfam" id="PF00172">
    <property type="entry name" value="Zn_clus"/>
    <property type="match status" value="1"/>
</dbReference>
<dbReference type="AlphaFoldDB" id="A0A0N0NII0"/>
<evidence type="ECO:0000256" key="4">
    <source>
        <dbReference type="ARBA" id="ARBA00023242"/>
    </source>
</evidence>
<feature type="region of interest" description="Disordered" evidence="5">
    <location>
        <begin position="154"/>
        <end position="173"/>
    </location>
</feature>
<dbReference type="CDD" id="cd00067">
    <property type="entry name" value="GAL4"/>
    <property type="match status" value="1"/>
</dbReference>
<keyword evidence="3" id="KW-0804">Transcription</keyword>
<dbReference type="PANTHER" id="PTHR47655">
    <property type="entry name" value="QUINIC ACID UTILIZATION ACTIVATOR"/>
    <property type="match status" value="1"/>
</dbReference>
<dbReference type="PANTHER" id="PTHR47655:SF3">
    <property type="entry name" value="ZN(II)2CYS6 TRANSCRIPTION FACTOR (EUROFUNG)"/>
    <property type="match status" value="1"/>
</dbReference>
<keyword evidence="8" id="KW-1185">Reference proteome</keyword>
<dbReference type="EMBL" id="LFJN01000036">
    <property type="protein sequence ID" value="KPI35861.1"/>
    <property type="molecule type" value="Genomic_DNA"/>
</dbReference>
<name>A0A0N0NII0_9EURO</name>
<accession>A0A0N0NII0</accession>
<protein>
    <submittedName>
        <fullName evidence="7">Fluconazole resistance protein 1</fullName>
    </submittedName>
</protein>
<reference evidence="7 8" key="1">
    <citation type="submission" date="2015-06" db="EMBL/GenBank/DDBJ databases">
        <title>Draft genome of the ant-associated black yeast Phialophora attae CBS 131958.</title>
        <authorList>
            <person name="Moreno L.F."/>
            <person name="Stielow B.J."/>
            <person name="de Hoog S."/>
            <person name="Vicente V.A."/>
            <person name="Weiss V.A."/>
            <person name="de Vries M."/>
            <person name="Cruz L.M."/>
            <person name="Souza E.M."/>
        </authorList>
    </citation>
    <scope>NUCLEOTIDE SEQUENCE [LARGE SCALE GENOMIC DNA]</scope>
    <source>
        <strain evidence="7 8">CBS 131958</strain>
    </source>
</reference>
<evidence type="ECO:0000259" key="6">
    <source>
        <dbReference type="PROSITE" id="PS50048"/>
    </source>
</evidence>
<evidence type="ECO:0000256" key="2">
    <source>
        <dbReference type="ARBA" id="ARBA00023125"/>
    </source>
</evidence>
<dbReference type="RefSeq" id="XP_017995824.1">
    <property type="nucleotide sequence ID" value="XM_018139957.1"/>
</dbReference>
<dbReference type="OrthoDB" id="4151048at2759"/>
<dbReference type="InterPro" id="IPR001138">
    <property type="entry name" value="Zn2Cys6_DnaBD"/>
</dbReference>